<evidence type="ECO:0000256" key="1">
    <source>
        <dbReference type="SAM" id="MobiDB-lite"/>
    </source>
</evidence>
<dbReference type="AlphaFoldDB" id="A0A699JWI7"/>
<dbReference type="EMBL" id="BKCJ010450290">
    <property type="protein sequence ID" value="GFA58631.1"/>
    <property type="molecule type" value="Genomic_DNA"/>
</dbReference>
<evidence type="ECO:0000313" key="3">
    <source>
        <dbReference type="EMBL" id="GFA58631.1"/>
    </source>
</evidence>
<name>A0A699JWI7_TANCI</name>
<organism evidence="3">
    <name type="scientific">Tanacetum cinerariifolium</name>
    <name type="common">Dalmatian daisy</name>
    <name type="synonym">Chrysanthemum cinerariifolium</name>
    <dbReference type="NCBI Taxonomy" id="118510"/>
    <lineage>
        <taxon>Eukaryota</taxon>
        <taxon>Viridiplantae</taxon>
        <taxon>Streptophyta</taxon>
        <taxon>Embryophyta</taxon>
        <taxon>Tracheophyta</taxon>
        <taxon>Spermatophyta</taxon>
        <taxon>Magnoliopsida</taxon>
        <taxon>eudicotyledons</taxon>
        <taxon>Gunneridae</taxon>
        <taxon>Pentapetalae</taxon>
        <taxon>asterids</taxon>
        <taxon>campanulids</taxon>
        <taxon>Asterales</taxon>
        <taxon>Asteraceae</taxon>
        <taxon>Asteroideae</taxon>
        <taxon>Anthemideae</taxon>
        <taxon>Anthemidinae</taxon>
        <taxon>Tanacetum</taxon>
    </lineage>
</organism>
<dbReference type="PANTHER" id="PTHR47592">
    <property type="entry name" value="PBF68 PROTEIN"/>
    <property type="match status" value="1"/>
</dbReference>
<dbReference type="PANTHER" id="PTHR47592:SF29">
    <property type="entry name" value="ZINC FINGER, CCHC-TYPE"/>
    <property type="match status" value="1"/>
</dbReference>
<gene>
    <name evidence="3" type="ORF">Tci_630603</name>
</gene>
<proteinExistence type="predicted"/>
<feature type="compositionally biased region" description="Basic and acidic residues" evidence="1">
    <location>
        <begin position="98"/>
        <end position="109"/>
    </location>
</feature>
<protein>
    <submittedName>
        <fullName evidence="3">Zinc finger, CCHC-type</fullName>
    </submittedName>
</protein>
<dbReference type="Pfam" id="PF22936">
    <property type="entry name" value="Pol_BBD"/>
    <property type="match status" value="1"/>
</dbReference>
<dbReference type="InterPro" id="IPR054722">
    <property type="entry name" value="PolX-like_BBD"/>
</dbReference>
<feature type="region of interest" description="Disordered" evidence="1">
    <location>
        <begin position="98"/>
        <end position="125"/>
    </location>
</feature>
<accession>A0A699JWI7</accession>
<comment type="caution">
    <text evidence="3">The sequence shown here is derived from an EMBL/GenBank/DDBJ whole genome shotgun (WGS) entry which is preliminary data.</text>
</comment>
<reference evidence="3" key="1">
    <citation type="journal article" date="2019" name="Sci. Rep.">
        <title>Draft genome of Tanacetum cinerariifolium, the natural source of mosquito coil.</title>
        <authorList>
            <person name="Yamashiro T."/>
            <person name="Shiraishi A."/>
            <person name="Satake H."/>
            <person name="Nakayama K."/>
        </authorList>
    </citation>
    <scope>NUCLEOTIDE SEQUENCE</scope>
</reference>
<evidence type="ECO:0000259" key="2">
    <source>
        <dbReference type="Pfam" id="PF22936"/>
    </source>
</evidence>
<feature type="domain" description="Retrovirus-related Pol polyprotein from transposon TNT 1-94-like beta-barrel" evidence="2">
    <location>
        <begin position="164"/>
        <end position="245"/>
    </location>
</feature>
<sequence length="317" mass="36165">MAGNTVKDMTMNFEKLDKFEGHDFRRWQKKMHFLLTTLKVVYVLTTPMPELLKDAIVEATRIRAKWKNDDYMCKGHIMNDDLSLVQVGSHLHIEESLRAQDSGKGKGKEVGGPSVNMTEEGGKKKHHKQNKGIVIVLKRTTQMLVVWKKSLRTNPKTKVNAIAWWIDSGAITHVCKYRCWFKTFEPVEDGSVLYMGDDHFAPVHGKGSVALEFSSGKTITMFNVLYIPKLRKNLVSSPMLNKCGYKQVYESDKYILSKSGVFVGFGYYNNGMFMLNLNKVPNDSDSDYMSSTVVNSSLWHARLRCTIKECLKCLKMI</sequence>